<proteinExistence type="predicted"/>
<reference evidence="1" key="1">
    <citation type="submission" date="2016-10" db="EMBL/GenBank/DDBJ databases">
        <title>Sequence of Gallionella enrichment culture.</title>
        <authorList>
            <person name="Poehlein A."/>
            <person name="Muehling M."/>
            <person name="Daniel R."/>
        </authorList>
    </citation>
    <scope>NUCLEOTIDE SEQUENCE</scope>
</reference>
<accession>A0A1J5S5P7</accession>
<comment type="caution">
    <text evidence="1">The sequence shown here is derived from an EMBL/GenBank/DDBJ whole genome shotgun (WGS) entry which is preliminary data.</text>
</comment>
<organism evidence="1">
    <name type="scientific">mine drainage metagenome</name>
    <dbReference type="NCBI Taxonomy" id="410659"/>
    <lineage>
        <taxon>unclassified sequences</taxon>
        <taxon>metagenomes</taxon>
        <taxon>ecological metagenomes</taxon>
    </lineage>
</organism>
<protein>
    <submittedName>
        <fullName evidence="1">Uncharacterized protein</fullName>
    </submittedName>
</protein>
<dbReference type="AlphaFoldDB" id="A0A1J5S5P7"/>
<gene>
    <name evidence="1" type="ORF">GALL_209320</name>
</gene>
<sequence>MPKLIPCLAAGVLSAAVLGLVPSASAKNDEWKDIQGNSFKGTAVEAVGPFAIFSVSDTVGRRLPMQALPLPDLTRFYEDVKDHPVRAETWAQAKSPLTQELIGHLKFVENKKTEPFDFKTRPEPELVVVFFVSNGLGDSWKLLGDSIAPYNKLQQMAPGYVEGVMYGLRESRWQHYGMATSQGVPWLVTDLDDQPGLDIVNNFVPGDGAYSMVVLTRDGVPVFGAVNPNDDQIKKLWTEIEEFVMLQNPANPYSWRPLAYYRTAEQIANHPTGGVAAELVGNPIRDEVLRRLKIYSFDADMTVTAYGAVSDVDLKENPSISPKIAEAIVAALKMAVFVPAVKNGKAVESSFAYHFRIKP</sequence>
<dbReference type="EMBL" id="MLJW01000138">
    <property type="protein sequence ID" value="OIQ97107.1"/>
    <property type="molecule type" value="Genomic_DNA"/>
</dbReference>
<name>A0A1J5S5P7_9ZZZZ</name>
<evidence type="ECO:0000313" key="1">
    <source>
        <dbReference type="EMBL" id="OIQ97107.1"/>
    </source>
</evidence>